<dbReference type="Proteomes" id="UP000054321">
    <property type="component" value="Unassembled WGS sequence"/>
</dbReference>
<evidence type="ECO:0000313" key="3">
    <source>
        <dbReference type="Proteomes" id="UP000054321"/>
    </source>
</evidence>
<reference evidence="3" key="2">
    <citation type="submission" date="2015-01" db="EMBL/GenBank/DDBJ databases">
        <title>Evolutionary Origins and Diversification of the Mycorrhizal Mutualists.</title>
        <authorList>
            <consortium name="DOE Joint Genome Institute"/>
            <consortium name="Mycorrhizal Genomics Consortium"/>
            <person name="Kohler A."/>
            <person name="Kuo A."/>
            <person name="Nagy L.G."/>
            <person name="Floudas D."/>
            <person name="Copeland A."/>
            <person name="Barry K.W."/>
            <person name="Cichocki N."/>
            <person name="Veneault-Fourrey C."/>
            <person name="LaButti K."/>
            <person name="Lindquist E.A."/>
            <person name="Lipzen A."/>
            <person name="Lundell T."/>
            <person name="Morin E."/>
            <person name="Murat C."/>
            <person name="Riley R."/>
            <person name="Ohm R."/>
            <person name="Sun H."/>
            <person name="Tunlid A."/>
            <person name="Henrissat B."/>
            <person name="Grigoriev I.V."/>
            <person name="Hibbett D.S."/>
            <person name="Martin F."/>
        </authorList>
    </citation>
    <scope>NUCLEOTIDE SEQUENCE [LARGE SCALE GENOMIC DNA]</scope>
    <source>
        <strain evidence="3">Zn</strain>
    </source>
</reference>
<dbReference type="InParanoid" id="A0A0C3CW35"/>
<evidence type="ECO:0000313" key="2">
    <source>
        <dbReference type="EMBL" id="KIN03189.1"/>
    </source>
</evidence>
<gene>
    <name evidence="2" type="ORF">OIDMADRAFT_91014</name>
</gene>
<proteinExistence type="predicted"/>
<dbReference type="OrthoDB" id="3182339at2759"/>
<accession>A0A0C3CW35</accession>
<protein>
    <recommendedName>
        <fullName evidence="1">DUF6606 domain-containing protein</fullName>
    </recommendedName>
</protein>
<dbReference type="EMBL" id="KN832874">
    <property type="protein sequence ID" value="KIN03189.1"/>
    <property type="molecule type" value="Genomic_DNA"/>
</dbReference>
<dbReference type="Pfam" id="PF20255">
    <property type="entry name" value="DUF6606"/>
    <property type="match status" value="1"/>
</dbReference>
<dbReference type="InterPro" id="IPR046541">
    <property type="entry name" value="DUF6606"/>
</dbReference>
<feature type="domain" description="DUF6606" evidence="1">
    <location>
        <begin position="1"/>
        <end position="185"/>
    </location>
</feature>
<reference evidence="2 3" key="1">
    <citation type="submission" date="2014-04" db="EMBL/GenBank/DDBJ databases">
        <authorList>
            <consortium name="DOE Joint Genome Institute"/>
            <person name="Kuo A."/>
            <person name="Martino E."/>
            <person name="Perotto S."/>
            <person name="Kohler A."/>
            <person name="Nagy L.G."/>
            <person name="Floudas D."/>
            <person name="Copeland A."/>
            <person name="Barry K.W."/>
            <person name="Cichocki N."/>
            <person name="Veneault-Fourrey C."/>
            <person name="LaButti K."/>
            <person name="Lindquist E.A."/>
            <person name="Lipzen A."/>
            <person name="Lundell T."/>
            <person name="Morin E."/>
            <person name="Murat C."/>
            <person name="Sun H."/>
            <person name="Tunlid A."/>
            <person name="Henrissat B."/>
            <person name="Grigoriev I.V."/>
            <person name="Hibbett D.S."/>
            <person name="Martin F."/>
            <person name="Nordberg H.P."/>
            <person name="Cantor M.N."/>
            <person name="Hua S.X."/>
        </authorList>
    </citation>
    <scope>NUCLEOTIDE SEQUENCE [LARGE SCALE GENOMIC DNA]</scope>
    <source>
        <strain evidence="2 3">Zn</strain>
    </source>
</reference>
<dbReference type="STRING" id="913774.A0A0C3CW35"/>
<organism evidence="2 3">
    <name type="scientific">Oidiodendron maius (strain Zn)</name>
    <dbReference type="NCBI Taxonomy" id="913774"/>
    <lineage>
        <taxon>Eukaryota</taxon>
        <taxon>Fungi</taxon>
        <taxon>Dikarya</taxon>
        <taxon>Ascomycota</taxon>
        <taxon>Pezizomycotina</taxon>
        <taxon>Leotiomycetes</taxon>
        <taxon>Leotiomycetes incertae sedis</taxon>
        <taxon>Myxotrichaceae</taxon>
        <taxon>Oidiodendron</taxon>
    </lineage>
</organism>
<dbReference type="HOGENOM" id="CLU_070843_0_0_1"/>
<sequence length="212" mass="24347">DVLAFHIRGQNAAFIVRRMEKQFSFEFFELSPTNKAVISTKGRLRRYFPGPAISVSEERMMDPSFRNALVQLVTSLDVQTPPEAWPVVSNTESDTIQARDTVHPKFVTEMFFGILRGLGKPLDVHRIEKCTRDDVLWDGAVNPWRRSPFWLLLRVAFQTTLVTGEGRDHTHYKSFMIFLMARVLQQSLDTSISSELLFVMSAKISRRLLKLG</sequence>
<feature type="non-terminal residue" evidence="2">
    <location>
        <position position="1"/>
    </location>
</feature>
<dbReference type="AlphaFoldDB" id="A0A0C3CW35"/>
<name>A0A0C3CW35_OIDMZ</name>
<evidence type="ECO:0000259" key="1">
    <source>
        <dbReference type="Pfam" id="PF20255"/>
    </source>
</evidence>
<feature type="non-terminal residue" evidence="2">
    <location>
        <position position="212"/>
    </location>
</feature>
<keyword evidence="3" id="KW-1185">Reference proteome</keyword>